<dbReference type="Proteomes" id="UP001154252">
    <property type="component" value="Unassembled WGS sequence"/>
</dbReference>
<dbReference type="AlphaFoldDB" id="A0A9W4K8W9"/>
<accession>A0A9W4K8W9</accession>
<gene>
    <name evidence="1" type="ORF">PEGY_LOCUS838</name>
</gene>
<name>A0A9W4K8W9_9EURO</name>
<evidence type="ECO:0000313" key="2">
    <source>
        <dbReference type="Proteomes" id="UP001154252"/>
    </source>
</evidence>
<keyword evidence="2" id="KW-1185">Reference proteome</keyword>
<evidence type="ECO:0000313" key="1">
    <source>
        <dbReference type="EMBL" id="CAG8886350.1"/>
    </source>
</evidence>
<dbReference type="OrthoDB" id="5381672at2759"/>
<dbReference type="EMBL" id="CAJVRC010000835">
    <property type="protein sequence ID" value="CAG8886350.1"/>
    <property type="molecule type" value="Genomic_DNA"/>
</dbReference>
<reference evidence="1" key="1">
    <citation type="submission" date="2021-07" db="EMBL/GenBank/DDBJ databases">
        <authorList>
            <person name="Branca A.L. A."/>
        </authorList>
    </citation>
    <scope>NUCLEOTIDE SEQUENCE</scope>
</reference>
<protein>
    <submittedName>
        <fullName evidence="1">Uncharacterized protein</fullName>
    </submittedName>
</protein>
<proteinExistence type="predicted"/>
<sequence>MNVPTDLNGLVDTWGMQACMPRDLTTSLWKSTRDRQDFTEELYLNVTLIQYKLNKVQQNSTFYKVMLDTTAGNFELPNYMNGEIAGSLLEKDPNRLCGEHCERQTINGDEGRKVGDKRRGINTANDSTLPLEVVTDKGPLLTIVLAPFGDTSFIQSRQAHPQAYASVIYLWSRSLPMQGLVLSWLP</sequence>
<organism evidence="1 2">
    <name type="scientific">Penicillium egyptiacum</name>
    <dbReference type="NCBI Taxonomy" id="1303716"/>
    <lineage>
        <taxon>Eukaryota</taxon>
        <taxon>Fungi</taxon>
        <taxon>Dikarya</taxon>
        <taxon>Ascomycota</taxon>
        <taxon>Pezizomycotina</taxon>
        <taxon>Eurotiomycetes</taxon>
        <taxon>Eurotiomycetidae</taxon>
        <taxon>Eurotiales</taxon>
        <taxon>Aspergillaceae</taxon>
        <taxon>Penicillium</taxon>
    </lineage>
</organism>
<comment type="caution">
    <text evidence="1">The sequence shown here is derived from an EMBL/GenBank/DDBJ whole genome shotgun (WGS) entry which is preliminary data.</text>
</comment>